<accession>A0ABD0K4L8</accession>
<evidence type="ECO:0000313" key="3">
    <source>
        <dbReference type="EMBL" id="KAK7482009.1"/>
    </source>
</evidence>
<dbReference type="SUPFAM" id="SSF48403">
    <property type="entry name" value="Ankyrin repeat"/>
    <property type="match status" value="2"/>
</dbReference>
<feature type="repeat" description="ANK" evidence="1">
    <location>
        <begin position="481"/>
        <end position="513"/>
    </location>
</feature>
<feature type="repeat" description="ANK" evidence="1">
    <location>
        <begin position="907"/>
        <end position="950"/>
    </location>
</feature>
<dbReference type="InterPro" id="IPR036770">
    <property type="entry name" value="Ankyrin_rpt-contain_sf"/>
</dbReference>
<feature type="compositionally biased region" description="Polar residues" evidence="2">
    <location>
        <begin position="94"/>
        <end position="103"/>
    </location>
</feature>
<feature type="compositionally biased region" description="Polar residues" evidence="2">
    <location>
        <begin position="244"/>
        <end position="260"/>
    </location>
</feature>
<dbReference type="AlphaFoldDB" id="A0ABD0K4L8"/>
<evidence type="ECO:0000313" key="4">
    <source>
        <dbReference type="Proteomes" id="UP001519460"/>
    </source>
</evidence>
<keyword evidence="1" id="KW-0040">ANK repeat</keyword>
<evidence type="ECO:0000256" key="2">
    <source>
        <dbReference type="SAM" id="MobiDB-lite"/>
    </source>
</evidence>
<reference evidence="3 4" key="1">
    <citation type="journal article" date="2023" name="Sci. Data">
        <title>Genome assembly of the Korean intertidal mud-creeper Batillaria attramentaria.</title>
        <authorList>
            <person name="Patra A.K."/>
            <person name="Ho P.T."/>
            <person name="Jun S."/>
            <person name="Lee S.J."/>
            <person name="Kim Y."/>
            <person name="Won Y.J."/>
        </authorList>
    </citation>
    <scope>NUCLEOTIDE SEQUENCE [LARGE SCALE GENOMIC DNA]</scope>
    <source>
        <strain evidence="3">Wonlab-2016</strain>
    </source>
</reference>
<dbReference type="EMBL" id="JACVVK020000252">
    <property type="protein sequence ID" value="KAK7482009.1"/>
    <property type="molecule type" value="Genomic_DNA"/>
</dbReference>
<gene>
    <name evidence="3" type="ORF">BaRGS_00026701</name>
</gene>
<dbReference type="PROSITE" id="PS50088">
    <property type="entry name" value="ANK_REPEAT"/>
    <property type="match status" value="4"/>
</dbReference>
<organism evidence="3 4">
    <name type="scientific">Batillaria attramentaria</name>
    <dbReference type="NCBI Taxonomy" id="370345"/>
    <lineage>
        <taxon>Eukaryota</taxon>
        <taxon>Metazoa</taxon>
        <taxon>Spiralia</taxon>
        <taxon>Lophotrochozoa</taxon>
        <taxon>Mollusca</taxon>
        <taxon>Gastropoda</taxon>
        <taxon>Caenogastropoda</taxon>
        <taxon>Sorbeoconcha</taxon>
        <taxon>Cerithioidea</taxon>
        <taxon>Batillariidae</taxon>
        <taxon>Batillaria</taxon>
    </lineage>
</organism>
<sequence length="1054" mass="116429">MNHPRPGYGALRGAVITRQRLRSEQYAAPKVMNLDITVAPFVVRGSACLTTSTDSEARRSRRGNFVDDRPPLSESGVGFPGARRSVETGGGSSWRVNSHTGARSKSELSAAPKPLNLGISGPAYLSARTYANGNLEPNKGAQSRNGSIGAWQNEEQKLAALGSYRLHSGSQQSQGSPAPARQMRNKVKVEGGSQNGHSAVTNEMEASSEKTQAVGPNPLRTGGEPAGIDRPPIFFPAVNTDSENMQASAENASLATSNAESESRGRVRIESTEGKLYSQNPQRHRLTQGTLRLRSSGRSGETVPRSSSRHRERVTAVSRNGDRTASSRNGEAGVSRAKSAMEMRVAPDPQLSGGMRKSMCKSAGVSGRAKQTQAASSVRSSPKGKISRSDDPLVERQVTWFMSLWQQCVRNNTLEKMRTIMKRLPYHQRRQLARQLQNGNSMLFSCCQMGHVEMVNYLLEDCGADIEQRGVYEVSEDGTRHQVSPLWCAAVADHVEVVESLLKHGANINQPSDTGSTPVRSACFMTNIEVVKKLVEAGADIHKPNVNGGTCLINSVQSTDLCLYLIRHGARVNDKDNSGNLALHYAIREGRLDTVKLLIQHGSDYNAKNDYNDNALQTAALRGHDNIVEYLIECGRPKLVEVIHAYELLGATYIDERRDIAGAIALWKKAMTLRYMDPKAPILKTVAREKLAAYNYRVEATTKEELEKMVCDPDNLYMEVLLLRERILGSYHKDTSFGVMFRGAIYADNHDFQRCIDLWKYAYRLRYTVAEDTLGHELVFTVVALVKLFWEMQLELTEEDRAAQTVCFDDVLDTLEMLLAHIQHAQRVLWGQIKLSSKAHSMSQSISNVCSCGTHSSGPHETFIMLMQLVLNLIHLMAVKLEPDSGQKHLFYCMVYQLVKLDPRTREGESLLHLAFSLCQLDFTSEVGLSPPQVVEVLLECGADVDAVTINGETPLRYCLKPSTDAARRKTGTGGEKEEYLKILLKYGAHVDRVDKRGRSCLSQLEKLPTFCPLQHTTLQCLAARVICKHKDKLRVAAGEVLSAPLAAFVKMHG</sequence>
<feature type="region of interest" description="Disordered" evidence="2">
    <location>
        <begin position="190"/>
        <end position="229"/>
    </location>
</feature>
<dbReference type="InterPro" id="IPR002110">
    <property type="entry name" value="Ankyrin_rpt"/>
</dbReference>
<dbReference type="Proteomes" id="UP001519460">
    <property type="component" value="Unassembled WGS sequence"/>
</dbReference>
<dbReference type="Pfam" id="PF12796">
    <property type="entry name" value="Ank_2"/>
    <property type="match status" value="1"/>
</dbReference>
<protein>
    <submittedName>
        <fullName evidence="3">Uncharacterized protein</fullName>
    </submittedName>
</protein>
<feature type="compositionally biased region" description="Polar residues" evidence="2">
    <location>
        <begin position="195"/>
        <end position="211"/>
    </location>
</feature>
<feature type="repeat" description="ANK" evidence="1">
    <location>
        <begin position="514"/>
        <end position="546"/>
    </location>
</feature>
<feature type="compositionally biased region" description="Basic and acidic residues" evidence="2">
    <location>
        <begin position="261"/>
        <end position="273"/>
    </location>
</feature>
<dbReference type="PANTHER" id="PTHR44207:SF1">
    <property type="entry name" value="SURFACE ANTIGEN BSPA-LIKE"/>
    <property type="match status" value="1"/>
</dbReference>
<feature type="compositionally biased region" description="Polar residues" evidence="2">
    <location>
        <begin position="369"/>
        <end position="380"/>
    </location>
</feature>
<evidence type="ECO:0000256" key="1">
    <source>
        <dbReference type="PROSITE-ProRule" id="PRU00023"/>
    </source>
</evidence>
<feature type="region of interest" description="Disordered" evidence="2">
    <location>
        <begin position="244"/>
        <end position="390"/>
    </location>
</feature>
<feature type="region of interest" description="Disordered" evidence="2">
    <location>
        <begin position="51"/>
        <end position="117"/>
    </location>
</feature>
<feature type="repeat" description="ANK" evidence="1">
    <location>
        <begin position="578"/>
        <end position="610"/>
    </location>
</feature>
<dbReference type="Gene3D" id="1.25.40.20">
    <property type="entry name" value="Ankyrin repeat-containing domain"/>
    <property type="match status" value="3"/>
</dbReference>
<dbReference type="SMART" id="SM00248">
    <property type="entry name" value="ANK"/>
    <property type="match status" value="8"/>
</dbReference>
<dbReference type="PROSITE" id="PS50297">
    <property type="entry name" value="ANK_REP_REGION"/>
    <property type="match status" value="3"/>
</dbReference>
<proteinExistence type="predicted"/>
<name>A0ABD0K4L8_9CAEN</name>
<dbReference type="PANTHER" id="PTHR44207">
    <property type="entry name" value="SURFACE ANTIGEN BSPA-LIKE-RELATED"/>
    <property type="match status" value="1"/>
</dbReference>
<keyword evidence="4" id="KW-1185">Reference proteome</keyword>
<dbReference type="Pfam" id="PF13606">
    <property type="entry name" value="Ank_3"/>
    <property type="match status" value="1"/>
</dbReference>
<comment type="caution">
    <text evidence="3">The sequence shown here is derived from an EMBL/GenBank/DDBJ whole genome shotgun (WGS) entry which is preliminary data.</text>
</comment>
<dbReference type="Pfam" id="PF00023">
    <property type="entry name" value="Ank"/>
    <property type="match status" value="1"/>
</dbReference>